<feature type="domain" description="BIG2" evidence="7">
    <location>
        <begin position="786"/>
        <end position="861"/>
    </location>
</feature>
<dbReference type="Gene3D" id="2.60.40.1080">
    <property type="match status" value="6"/>
</dbReference>
<feature type="domain" description="BIG2" evidence="7">
    <location>
        <begin position="702"/>
        <end position="774"/>
    </location>
</feature>
<feature type="domain" description="BIG2" evidence="7">
    <location>
        <begin position="872"/>
        <end position="948"/>
    </location>
</feature>
<keyword evidence="3" id="KW-0843">Virulence</keyword>
<dbReference type="SMART" id="SM00635">
    <property type="entry name" value="BID_2"/>
    <property type="match status" value="6"/>
</dbReference>
<evidence type="ECO:0000313" key="8">
    <source>
        <dbReference type="EMBL" id="SDA63399.1"/>
    </source>
</evidence>
<accession>A0A1G5WZ26</accession>
<evidence type="ECO:0000256" key="5">
    <source>
        <dbReference type="ARBA" id="ARBA00029955"/>
    </source>
</evidence>
<dbReference type="InterPro" id="IPR040839">
    <property type="entry name" value="MG4"/>
</dbReference>
<dbReference type="InterPro" id="IPR054604">
    <property type="entry name" value="SbsC_Big-like"/>
</dbReference>
<name>A0A1G5WZ26_9EURY</name>
<evidence type="ECO:0000256" key="1">
    <source>
        <dbReference type="ARBA" id="ARBA00010116"/>
    </source>
</evidence>
<proteinExistence type="inferred from homology"/>
<dbReference type="EMBL" id="FMXB01000015">
    <property type="protein sequence ID" value="SDA63399.1"/>
    <property type="molecule type" value="Genomic_DNA"/>
</dbReference>
<feature type="domain" description="BIG2" evidence="7">
    <location>
        <begin position="362"/>
        <end position="435"/>
    </location>
</feature>
<evidence type="ECO:0000259" key="6">
    <source>
        <dbReference type="SMART" id="SM00634"/>
    </source>
</evidence>
<keyword evidence="9" id="KW-1185">Reference proteome</keyword>
<feature type="domain" description="BIG2" evidence="7">
    <location>
        <begin position="447"/>
        <end position="522"/>
    </location>
</feature>
<keyword evidence="4" id="KW-1015">Disulfide bond</keyword>
<dbReference type="Pfam" id="PF22359">
    <property type="entry name" value="Big-like"/>
    <property type="match status" value="1"/>
</dbReference>
<evidence type="ECO:0000256" key="2">
    <source>
        <dbReference type="ARBA" id="ARBA00017346"/>
    </source>
</evidence>
<evidence type="ECO:0000259" key="7">
    <source>
        <dbReference type="SMART" id="SM00635"/>
    </source>
</evidence>
<dbReference type="InterPro" id="IPR008964">
    <property type="entry name" value="Invasin/intimin_cell_adhesion"/>
</dbReference>
<dbReference type="SUPFAM" id="SSF49373">
    <property type="entry name" value="Invasin/intimin cell-adhesion fragments"/>
    <property type="match status" value="7"/>
</dbReference>
<evidence type="ECO:0000256" key="3">
    <source>
        <dbReference type="ARBA" id="ARBA00023026"/>
    </source>
</evidence>
<sequence>VSNSNITGTYINNTASNAIIQFSYDEDLDAYITNAIFLNNNCTYEIYAPTPGVVVKDSWFGNNASNYMNKPNINNNITIDNWLFLNATADLTSILVFDSSDVLFKLYSTNGTYIYEYENSKLPVVNLTLTATNGEVSNSTTLDKSAEYRATKVGQGSVTASVENAEYTIFFDNNKRSVDLSVKIEPQEISYGENTSVILDYNSTATGKVNITLTGKKYNKTFENLDLNKTIQLPDNILPDEYEVTVSYSGGDVFLNSSATGALTVNKLKSDIKVKSHDIYVNDTKGVMFTVTLPENATGNLTISNGEMLNVSQIGIKDNGYLIVNITNSAYSVGQYNWTFTYSGDDIYENSEAKATANILIIPTEIIANTTSSLFVDDTAQITYNLTPCDAVGIIKFTSNDTSVVEVDQDGNIKAIGEGKAIITVTFEGSKNYTASSTNVTLTVSKIATEITLTNVTIELKAYQRIGDLAALFPSEAGNLKYVSNNEDIVLVSDDGIIYARKNGTATVTVSFAGDDKYKAAESKNITVTVTLNDASVSVENDTIDLYVDDTCIINATANPRFLAVYYASSNESVASVTEYGNVKAVGEGTAIITLTVGNGETYAVNSTNVTVTVSKISTEIIIENETLDLKVNDKVDSGVSLNPSEAGNLTYIISNSSIIKLLDNQIIALSEGTATITYSFNGTDRYAAADNKTITVAVSLNDASVSVNNATLELFVGDNFTIVADTLPAGLNVTFVQDDSGVYLVDENGLVTALKNGTGNILVKVGGDGVYAENSTEIAVTVSKVPTVINVDSASLDLFVGGDTVIVANLTPDDAGNVTFTSSDDSIVIVDDQGNVIADAKGTAIITVSFAGDNKYAAAESKNITVNVSLNDGSVTVENDTLDLEIGETYKINATKNPDTILLDISYSSSNSSVASVDENGTVTAVGEGTAVITVEVGDGEIYAKNSTNVTVNVKDKTINVSAPDVEKYYGGNESFVVTVTDSRGNPLANKSVEITLNGAEYNRTTDADGMASIALNLNSGVYNVTATVDNVGVNSTITVKSTVNGNDLVKVFRNATQFYADFKDSEGNYLAKGTMVSFNINGVFYNRTVEENGRAKLNINLEQGNYIITSMNTVTGENAANNVTVIARLVENSDLVKYYRNASQYTVKVIGDDGKPVGAGETVSFNVNGVLYNRTTDESGIATLNINLHPGDYIITAEYKDCRVSNNITVLPVLNATDLTKKYGTSDQFVVNLVNGTGAPYAEQIVSFNINGVFYKGVTDSAGQAKLNINLMPGEYIITSSYNGTNIANKVTVRS</sequence>
<comment type="similarity">
    <text evidence="1">Belongs to the intimin/invasin family.</text>
</comment>
<reference evidence="8 9" key="1">
    <citation type="submission" date="2016-10" db="EMBL/GenBank/DDBJ databases">
        <authorList>
            <person name="Varghese N."/>
            <person name="Submissions S."/>
        </authorList>
    </citation>
    <scope>NUCLEOTIDE SEQUENCE [LARGE SCALE GENOMIC DNA]</scope>
    <source>
        <strain evidence="8 9">DSM 16643</strain>
    </source>
</reference>
<feature type="domain" description="Big-1" evidence="6">
    <location>
        <begin position="1121"/>
        <end position="1211"/>
    </location>
</feature>
<feature type="non-terminal residue" evidence="8">
    <location>
        <position position="1"/>
    </location>
</feature>
<dbReference type="InterPro" id="IPR003343">
    <property type="entry name" value="Big_2"/>
</dbReference>
<dbReference type="RefSeq" id="WP_188118130.1">
    <property type="nucleotide sequence ID" value="NZ_FMXB01000015.1"/>
</dbReference>
<evidence type="ECO:0000313" key="9">
    <source>
        <dbReference type="Proteomes" id="UP000323439"/>
    </source>
</evidence>
<dbReference type="Proteomes" id="UP000323439">
    <property type="component" value="Unassembled WGS sequence"/>
</dbReference>
<dbReference type="Pfam" id="PF02368">
    <property type="entry name" value="Big_2"/>
    <property type="match status" value="4"/>
</dbReference>
<dbReference type="Pfam" id="PF17789">
    <property type="entry name" value="MG4"/>
    <property type="match status" value="1"/>
</dbReference>
<gene>
    <name evidence="8" type="ORF">SAMN02910315_01811</name>
</gene>
<feature type="domain" description="Big-1" evidence="6">
    <location>
        <begin position="932"/>
        <end position="1040"/>
    </location>
</feature>
<dbReference type="InterPro" id="IPR013783">
    <property type="entry name" value="Ig-like_fold"/>
</dbReference>
<dbReference type="SMART" id="SM00634">
    <property type="entry name" value="BID_1"/>
    <property type="match status" value="2"/>
</dbReference>
<organism evidence="8 9">
    <name type="scientific">Methanobrevibacter millerae</name>
    <dbReference type="NCBI Taxonomy" id="230361"/>
    <lineage>
        <taxon>Archaea</taxon>
        <taxon>Methanobacteriati</taxon>
        <taxon>Methanobacteriota</taxon>
        <taxon>Methanomada group</taxon>
        <taxon>Methanobacteria</taxon>
        <taxon>Methanobacteriales</taxon>
        <taxon>Methanobacteriaceae</taxon>
        <taxon>Methanobrevibacter</taxon>
    </lineage>
</organism>
<evidence type="ECO:0000256" key="4">
    <source>
        <dbReference type="ARBA" id="ARBA00023157"/>
    </source>
</evidence>
<dbReference type="OrthoDB" id="18481at2157"/>
<feature type="domain" description="BIG2" evidence="7">
    <location>
        <begin position="533"/>
        <end position="607"/>
    </location>
</feature>
<dbReference type="InterPro" id="IPR003344">
    <property type="entry name" value="Big_1_dom"/>
</dbReference>
<dbReference type="Gene3D" id="2.60.40.10">
    <property type="entry name" value="Immunoglobulins"/>
    <property type="match status" value="2"/>
</dbReference>
<protein>
    <recommendedName>
        <fullName evidence="2">Intimin</fullName>
    </recommendedName>
    <alternativeName>
        <fullName evidence="5">Attaching and effacing protein</fullName>
    </alternativeName>
</protein>